<keyword evidence="3" id="KW-1185">Reference proteome</keyword>
<evidence type="ECO:0000256" key="1">
    <source>
        <dbReference type="SAM" id="SignalP"/>
    </source>
</evidence>
<reference evidence="2" key="1">
    <citation type="journal article" date="2021" name="Nat. Commun.">
        <title>Genetic determinants of endophytism in the Arabidopsis root mycobiome.</title>
        <authorList>
            <person name="Mesny F."/>
            <person name="Miyauchi S."/>
            <person name="Thiergart T."/>
            <person name="Pickel B."/>
            <person name="Atanasova L."/>
            <person name="Karlsson M."/>
            <person name="Huettel B."/>
            <person name="Barry K.W."/>
            <person name="Haridas S."/>
            <person name="Chen C."/>
            <person name="Bauer D."/>
            <person name="Andreopoulos W."/>
            <person name="Pangilinan J."/>
            <person name="LaButti K."/>
            <person name="Riley R."/>
            <person name="Lipzen A."/>
            <person name="Clum A."/>
            <person name="Drula E."/>
            <person name="Henrissat B."/>
            <person name="Kohler A."/>
            <person name="Grigoriev I.V."/>
            <person name="Martin F.M."/>
            <person name="Hacquard S."/>
        </authorList>
    </citation>
    <scope>NUCLEOTIDE SEQUENCE</scope>
    <source>
        <strain evidence="2">MPI-SDFR-AT-0073</strain>
    </source>
</reference>
<protein>
    <submittedName>
        <fullName evidence="2">Uncharacterized protein</fullName>
    </submittedName>
</protein>
<feature type="signal peptide" evidence="1">
    <location>
        <begin position="1"/>
        <end position="17"/>
    </location>
</feature>
<keyword evidence="1" id="KW-0732">Signal</keyword>
<evidence type="ECO:0000313" key="2">
    <source>
        <dbReference type="EMBL" id="KAH6646828.1"/>
    </source>
</evidence>
<dbReference type="EMBL" id="JAGPXC010000009">
    <property type="protein sequence ID" value="KAH6646828.1"/>
    <property type="molecule type" value="Genomic_DNA"/>
</dbReference>
<proteinExistence type="predicted"/>
<name>A0A9P8RM89_9PEZI</name>
<dbReference type="AlphaFoldDB" id="A0A9P8RM89"/>
<dbReference type="Proteomes" id="UP000758603">
    <property type="component" value="Unassembled WGS sequence"/>
</dbReference>
<organism evidence="2 3">
    <name type="scientific">Truncatella angustata</name>
    <dbReference type="NCBI Taxonomy" id="152316"/>
    <lineage>
        <taxon>Eukaryota</taxon>
        <taxon>Fungi</taxon>
        <taxon>Dikarya</taxon>
        <taxon>Ascomycota</taxon>
        <taxon>Pezizomycotina</taxon>
        <taxon>Sordariomycetes</taxon>
        <taxon>Xylariomycetidae</taxon>
        <taxon>Amphisphaeriales</taxon>
        <taxon>Sporocadaceae</taxon>
        <taxon>Truncatella</taxon>
    </lineage>
</organism>
<accession>A0A9P8RM89</accession>
<comment type="caution">
    <text evidence="2">The sequence shown here is derived from an EMBL/GenBank/DDBJ whole genome shotgun (WGS) entry which is preliminary data.</text>
</comment>
<dbReference type="OrthoDB" id="5104857at2759"/>
<dbReference type="GeneID" id="70125686"/>
<dbReference type="RefSeq" id="XP_045953342.1">
    <property type="nucleotide sequence ID" value="XM_046096794.1"/>
</dbReference>
<feature type="chain" id="PRO_5040435984" evidence="1">
    <location>
        <begin position="18"/>
        <end position="278"/>
    </location>
</feature>
<evidence type="ECO:0000313" key="3">
    <source>
        <dbReference type="Proteomes" id="UP000758603"/>
    </source>
</evidence>
<gene>
    <name evidence="2" type="ORF">BKA67DRAFT_417357</name>
</gene>
<sequence length="278" mass="29225">MFRFAVVISLLAAPALCLSGFPSVCLSEPPVKLQAGISEVSIIIERDVSVQCQASIYFEDLSLPLRFSFPSVQCAGAELVSFLVPLGITSGNATIIWQCAGQVPTCSQAMISDGVADQSMKLDWAGQVACVREILETSTSLLTEIESSSTIVQTLRSLIVVTTTSSFMAPTNTPREIGAPWISSNASHARCSGIPIQTTSAYIPETTGAKSLRLIANDSITIAPSGSAVSSGTPQDSTIPSLLPVTAGTRKNIPGMAYGVVVFFISLHAFATLLHDPE</sequence>